<feature type="compositionally biased region" description="Basic and acidic residues" evidence="1">
    <location>
        <begin position="374"/>
        <end position="396"/>
    </location>
</feature>
<feature type="compositionally biased region" description="Acidic residues" evidence="1">
    <location>
        <begin position="69"/>
        <end position="91"/>
    </location>
</feature>
<name>A0ABP0HL11_9DINO</name>
<comment type="caution">
    <text evidence="2">The sequence shown here is derived from an EMBL/GenBank/DDBJ whole genome shotgun (WGS) entry which is preliminary data.</text>
</comment>
<gene>
    <name evidence="2" type="ORF">CCMP2556_LOCUS2076</name>
</gene>
<proteinExistence type="predicted"/>
<protein>
    <submittedName>
        <fullName evidence="2">Uncharacterized protein</fullName>
    </submittedName>
</protein>
<feature type="region of interest" description="Disordered" evidence="1">
    <location>
        <begin position="195"/>
        <end position="215"/>
    </location>
</feature>
<feature type="compositionally biased region" description="Acidic residues" evidence="1">
    <location>
        <begin position="29"/>
        <end position="38"/>
    </location>
</feature>
<sequence length="551" mass="59387">EPKLEAFFAILEKYWAEAVPLAATEDGYIDIEDDDGDSAGDASSSALPAAGAAAGAGDGPPVSETPADLFDEPAVEEPEEEIVDDDPEVPVDMDHSKPTALRLLPNEAETQPHDGKGAAPMLPKPEGAQAMQPETKEKEDKNDKGLEIAQAGPEAMLPPPLPPKALKADAHARAEALRKRLAEISHDRAAKCGRVSPATPALGIDSMDTQPIEPELPVECPAPALGAPPNEPFQCKEDLAAKADLIRAKTLVLGQAEPGEDEALEAAAVAATKRAEEDAALNQKKKYEGEKVLSEDEAPMVRRKDQQTFKECKQKAVSVSEEEDDRAEEEEVEEEPEEEAVAEDEVKKTSRGKAKAGQPKAKAKQAKPGNSKCKPGESKGESPEGKKTPKGKETPKGKKTPPKAKAAKTDRLTFAGRRRPKSTQAATRYDVMLDIYKTRIVTQVKDSSALEAEYRAIAGSKAVIEYFSGKGRVSALAAKTGFAVDMETPLPDLLRNWSSWEDAELGSVLLYLRGSKCLKMPEEYKAVFPSFLDVGPSLQNRKLELFDLKKV</sequence>
<dbReference type="Proteomes" id="UP001642484">
    <property type="component" value="Unassembled WGS sequence"/>
</dbReference>
<evidence type="ECO:0000313" key="3">
    <source>
        <dbReference type="Proteomes" id="UP001642484"/>
    </source>
</evidence>
<feature type="region of interest" description="Disordered" evidence="1">
    <location>
        <begin position="29"/>
        <end position="171"/>
    </location>
</feature>
<feature type="compositionally biased region" description="Low complexity" evidence="1">
    <location>
        <begin position="39"/>
        <end position="61"/>
    </location>
</feature>
<feature type="region of interest" description="Disordered" evidence="1">
    <location>
        <begin position="293"/>
        <end position="423"/>
    </location>
</feature>
<evidence type="ECO:0000256" key="1">
    <source>
        <dbReference type="SAM" id="MobiDB-lite"/>
    </source>
</evidence>
<feature type="compositionally biased region" description="Acidic residues" evidence="1">
    <location>
        <begin position="320"/>
        <end position="343"/>
    </location>
</feature>
<keyword evidence="3" id="KW-1185">Reference proteome</keyword>
<reference evidence="2 3" key="1">
    <citation type="submission" date="2024-02" db="EMBL/GenBank/DDBJ databases">
        <authorList>
            <person name="Chen Y."/>
            <person name="Shah S."/>
            <person name="Dougan E. K."/>
            <person name="Thang M."/>
            <person name="Chan C."/>
        </authorList>
    </citation>
    <scope>NUCLEOTIDE SEQUENCE [LARGE SCALE GENOMIC DNA]</scope>
</reference>
<feature type="compositionally biased region" description="Basic and acidic residues" evidence="1">
    <location>
        <begin position="293"/>
        <end position="314"/>
    </location>
</feature>
<dbReference type="EMBL" id="CAXAMN010000756">
    <property type="protein sequence ID" value="CAK8990497.1"/>
    <property type="molecule type" value="Genomic_DNA"/>
</dbReference>
<feature type="compositionally biased region" description="Basic residues" evidence="1">
    <location>
        <begin position="397"/>
        <end position="406"/>
    </location>
</feature>
<feature type="non-terminal residue" evidence="2">
    <location>
        <position position="1"/>
    </location>
</feature>
<accession>A0ABP0HL11</accession>
<organism evidence="2 3">
    <name type="scientific">Durusdinium trenchii</name>
    <dbReference type="NCBI Taxonomy" id="1381693"/>
    <lineage>
        <taxon>Eukaryota</taxon>
        <taxon>Sar</taxon>
        <taxon>Alveolata</taxon>
        <taxon>Dinophyceae</taxon>
        <taxon>Suessiales</taxon>
        <taxon>Symbiodiniaceae</taxon>
        <taxon>Durusdinium</taxon>
    </lineage>
</organism>
<evidence type="ECO:0000313" key="2">
    <source>
        <dbReference type="EMBL" id="CAK8990497.1"/>
    </source>
</evidence>
<feature type="compositionally biased region" description="Basic and acidic residues" evidence="1">
    <location>
        <begin position="134"/>
        <end position="146"/>
    </location>
</feature>